<dbReference type="EMBL" id="VFRR01000007">
    <property type="protein sequence ID" value="TPE54093.1"/>
    <property type="molecule type" value="Genomic_DNA"/>
</dbReference>
<feature type="domain" description="NlpC/P60" evidence="5">
    <location>
        <begin position="39"/>
        <end position="180"/>
    </location>
</feature>
<evidence type="ECO:0000313" key="6">
    <source>
        <dbReference type="EMBL" id="TPE54093.1"/>
    </source>
</evidence>
<keyword evidence="4" id="KW-0788">Thiol protease</keyword>
<dbReference type="InterPro" id="IPR000064">
    <property type="entry name" value="NLP_P60_dom"/>
</dbReference>
<organism evidence="6 7">
    <name type="scientific">Maribrevibacterium harenarium</name>
    <dbReference type="NCBI Taxonomy" id="2589817"/>
    <lineage>
        <taxon>Bacteria</taxon>
        <taxon>Pseudomonadati</taxon>
        <taxon>Pseudomonadota</taxon>
        <taxon>Gammaproteobacteria</taxon>
        <taxon>Oceanospirillales</taxon>
        <taxon>Oceanospirillaceae</taxon>
        <taxon>Maribrevibacterium</taxon>
    </lineage>
</organism>
<gene>
    <name evidence="6" type="ORF">FJM67_05625</name>
</gene>
<dbReference type="GO" id="GO:0006508">
    <property type="term" value="P:proteolysis"/>
    <property type="evidence" value="ECO:0007669"/>
    <property type="project" value="UniProtKB-KW"/>
</dbReference>
<dbReference type="GO" id="GO:0008234">
    <property type="term" value="F:cysteine-type peptidase activity"/>
    <property type="evidence" value="ECO:0007669"/>
    <property type="project" value="UniProtKB-KW"/>
</dbReference>
<keyword evidence="2" id="KW-0645">Protease</keyword>
<keyword evidence="7" id="KW-1185">Reference proteome</keyword>
<dbReference type="Pfam" id="PF00877">
    <property type="entry name" value="NLPC_P60"/>
    <property type="match status" value="1"/>
</dbReference>
<dbReference type="AlphaFoldDB" id="A0A501WWK3"/>
<keyword evidence="3" id="KW-0378">Hydrolase</keyword>
<dbReference type="InterPro" id="IPR051202">
    <property type="entry name" value="Peptidase_C40"/>
</dbReference>
<evidence type="ECO:0000259" key="5">
    <source>
        <dbReference type="PROSITE" id="PS51935"/>
    </source>
</evidence>
<dbReference type="PANTHER" id="PTHR47053">
    <property type="entry name" value="MUREIN DD-ENDOPEPTIDASE MEPH-RELATED"/>
    <property type="match status" value="1"/>
</dbReference>
<dbReference type="Gene3D" id="3.90.1720.10">
    <property type="entry name" value="endopeptidase domain like (from Nostoc punctiforme)"/>
    <property type="match status" value="1"/>
</dbReference>
<evidence type="ECO:0000256" key="3">
    <source>
        <dbReference type="ARBA" id="ARBA00022801"/>
    </source>
</evidence>
<protein>
    <submittedName>
        <fullName evidence="6">NlpC/P60 family protein</fullName>
    </submittedName>
</protein>
<evidence type="ECO:0000313" key="7">
    <source>
        <dbReference type="Proteomes" id="UP000315901"/>
    </source>
</evidence>
<reference evidence="6 7" key="1">
    <citation type="submission" date="2019-06" db="EMBL/GenBank/DDBJ databases">
        <title>A novel bacterium of genus Marinomonas, isolated from coastal sand.</title>
        <authorList>
            <person name="Huang H."/>
            <person name="Mo K."/>
            <person name="Hu Y."/>
        </authorList>
    </citation>
    <scope>NUCLEOTIDE SEQUENCE [LARGE SCALE GENOMIC DNA]</scope>
    <source>
        <strain evidence="6 7">HB171799</strain>
    </source>
</reference>
<evidence type="ECO:0000256" key="2">
    <source>
        <dbReference type="ARBA" id="ARBA00022670"/>
    </source>
</evidence>
<comment type="similarity">
    <text evidence="1">Belongs to the peptidase C40 family.</text>
</comment>
<dbReference type="PROSITE" id="PS51935">
    <property type="entry name" value="NLPC_P60"/>
    <property type="match status" value="1"/>
</dbReference>
<comment type="caution">
    <text evidence="6">The sequence shown here is derived from an EMBL/GenBank/DDBJ whole genome shotgun (WGS) entry which is preliminary data.</text>
</comment>
<dbReference type="Proteomes" id="UP000315901">
    <property type="component" value="Unassembled WGS sequence"/>
</dbReference>
<proteinExistence type="inferred from homology"/>
<dbReference type="InterPro" id="IPR038765">
    <property type="entry name" value="Papain-like_cys_pep_sf"/>
</dbReference>
<dbReference type="PANTHER" id="PTHR47053:SF1">
    <property type="entry name" value="MUREIN DD-ENDOPEPTIDASE MEPH-RELATED"/>
    <property type="match status" value="1"/>
</dbReference>
<sequence length="182" mass="20764">MPKWILGGFIIFSLTGCGSDSDEPQGMSFDGFTTTELTDAEKSAVIAQVETVIGKPYLWGGQSESEGFDCSGLLVWAYNKAKLLGWKWQDRLVEDVTAQTMYEYNSVHVFTITELERGDWIFFDTDKNGVKEHMSIFSHIDDQSRVWVWDAYSVANAVSFRPVENFYSKKPTFAKPMRVEKR</sequence>
<accession>A0A501WWK3</accession>
<evidence type="ECO:0000256" key="4">
    <source>
        <dbReference type="ARBA" id="ARBA00022807"/>
    </source>
</evidence>
<dbReference type="PROSITE" id="PS51257">
    <property type="entry name" value="PROKAR_LIPOPROTEIN"/>
    <property type="match status" value="1"/>
</dbReference>
<evidence type="ECO:0000256" key="1">
    <source>
        <dbReference type="ARBA" id="ARBA00007074"/>
    </source>
</evidence>
<dbReference type="SUPFAM" id="SSF54001">
    <property type="entry name" value="Cysteine proteinases"/>
    <property type="match status" value="1"/>
</dbReference>
<name>A0A501WWK3_9GAMM</name>
<dbReference type="RefSeq" id="WP_140587704.1">
    <property type="nucleotide sequence ID" value="NZ_VFRR01000007.1"/>
</dbReference>
<dbReference type="OrthoDB" id="9807055at2"/>